<name>A0A9Q1FZY5_SYNKA</name>
<dbReference type="Proteomes" id="UP001152622">
    <property type="component" value="Chromosome 3"/>
</dbReference>
<evidence type="ECO:0000313" key="2">
    <source>
        <dbReference type="EMBL" id="KAJ8370393.1"/>
    </source>
</evidence>
<evidence type="ECO:0000256" key="1">
    <source>
        <dbReference type="SAM" id="MobiDB-lite"/>
    </source>
</evidence>
<organism evidence="2 3">
    <name type="scientific">Synaphobranchus kaupii</name>
    <name type="common">Kaup's arrowtooth eel</name>
    <dbReference type="NCBI Taxonomy" id="118154"/>
    <lineage>
        <taxon>Eukaryota</taxon>
        <taxon>Metazoa</taxon>
        <taxon>Chordata</taxon>
        <taxon>Craniata</taxon>
        <taxon>Vertebrata</taxon>
        <taxon>Euteleostomi</taxon>
        <taxon>Actinopterygii</taxon>
        <taxon>Neopterygii</taxon>
        <taxon>Teleostei</taxon>
        <taxon>Anguilliformes</taxon>
        <taxon>Synaphobranchidae</taxon>
        <taxon>Synaphobranchus</taxon>
    </lineage>
</organism>
<feature type="region of interest" description="Disordered" evidence="1">
    <location>
        <begin position="1"/>
        <end position="22"/>
    </location>
</feature>
<gene>
    <name evidence="2" type="ORF">SKAU_G00104210</name>
</gene>
<dbReference type="EMBL" id="JAINUF010000003">
    <property type="protein sequence ID" value="KAJ8370393.1"/>
    <property type="molecule type" value="Genomic_DNA"/>
</dbReference>
<proteinExistence type="predicted"/>
<sequence length="100" mass="10892">MTPSQNARKPKAPRPVEVTDDRAGGALSVFSLGCLSEEDGWKSPINQPWNSLSKANRCGQILLSVCVEISSPQEQEQASAARVPHQRRLRRPVNARGTTA</sequence>
<protein>
    <submittedName>
        <fullName evidence="2">Uncharacterized protein</fullName>
    </submittedName>
</protein>
<comment type="caution">
    <text evidence="2">The sequence shown here is derived from an EMBL/GenBank/DDBJ whole genome shotgun (WGS) entry which is preliminary data.</text>
</comment>
<feature type="compositionally biased region" description="Basic residues" evidence="1">
    <location>
        <begin position="84"/>
        <end position="93"/>
    </location>
</feature>
<keyword evidence="3" id="KW-1185">Reference proteome</keyword>
<accession>A0A9Q1FZY5</accession>
<evidence type="ECO:0000313" key="3">
    <source>
        <dbReference type="Proteomes" id="UP001152622"/>
    </source>
</evidence>
<feature type="region of interest" description="Disordered" evidence="1">
    <location>
        <begin position="73"/>
        <end position="100"/>
    </location>
</feature>
<dbReference type="AlphaFoldDB" id="A0A9Q1FZY5"/>
<reference evidence="2" key="1">
    <citation type="journal article" date="2023" name="Science">
        <title>Genome structures resolve the early diversification of teleost fishes.</title>
        <authorList>
            <person name="Parey E."/>
            <person name="Louis A."/>
            <person name="Montfort J."/>
            <person name="Bouchez O."/>
            <person name="Roques C."/>
            <person name="Iampietro C."/>
            <person name="Lluch J."/>
            <person name="Castinel A."/>
            <person name="Donnadieu C."/>
            <person name="Desvignes T."/>
            <person name="Floi Bucao C."/>
            <person name="Jouanno E."/>
            <person name="Wen M."/>
            <person name="Mejri S."/>
            <person name="Dirks R."/>
            <person name="Jansen H."/>
            <person name="Henkel C."/>
            <person name="Chen W.J."/>
            <person name="Zahm M."/>
            <person name="Cabau C."/>
            <person name="Klopp C."/>
            <person name="Thompson A.W."/>
            <person name="Robinson-Rechavi M."/>
            <person name="Braasch I."/>
            <person name="Lecointre G."/>
            <person name="Bobe J."/>
            <person name="Postlethwait J.H."/>
            <person name="Berthelot C."/>
            <person name="Roest Crollius H."/>
            <person name="Guiguen Y."/>
        </authorList>
    </citation>
    <scope>NUCLEOTIDE SEQUENCE</scope>
    <source>
        <strain evidence="2">WJC10195</strain>
    </source>
</reference>